<evidence type="ECO:0000313" key="3">
    <source>
        <dbReference type="Proteomes" id="UP000807342"/>
    </source>
</evidence>
<protein>
    <submittedName>
        <fullName evidence="2">Uncharacterized protein</fullName>
    </submittedName>
</protein>
<gene>
    <name evidence="2" type="ORF">P691DRAFT_802074</name>
</gene>
<evidence type="ECO:0000256" key="1">
    <source>
        <dbReference type="SAM" id="Phobius"/>
    </source>
</evidence>
<proteinExistence type="predicted"/>
<organism evidence="2 3">
    <name type="scientific">Macrolepiota fuliginosa MF-IS2</name>
    <dbReference type="NCBI Taxonomy" id="1400762"/>
    <lineage>
        <taxon>Eukaryota</taxon>
        <taxon>Fungi</taxon>
        <taxon>Dikarya</taxon>
        <taxon>Basidiomycota</taxon>
        <taxon>Agaricomycotina</taxon>
        <taxon>Agaricomycetes</taxon>
        <taxon>Agaricomycetidae</taxon>
        <taxon>Agaricales</taxon>
        <taxon>Agaricineae</taxon>
        <taxon>Agaricaceae</taxon>
        <taxon>Macrolepiota</taxon>
    </lineage>
</organism>
<keyword evidence="1" id="KW-1133">Transmembrane helix</keyword>
<feature type="transmembrane region" description="Helical" evidence="1">
    <location>
        <begin position="47"/>
        <end position="69"/>
    </location>
</feature>
<evidence type="ECO:0000313" key="2">
    <source>
        <dbReference type="EMBL" id="KAF9453188.1"/>
    </source>
</evidence>
<name>A0A9P6C9K0_9AGAR</name>
<keyword evidence="1" id="KW-0472">Membrane</keyword>
<comment type="caution">
    <text evidence="2">The sequence shown here is derived from an EMBL/GenBank/DDBJ whole genome shotgun (WGS) entry which is preliminary data.</text>
</comment>
<reference evidence="2" key="1">
    <citation type="submission" date="2020-11" db="EMBL/GenBank/DDBJ databases">
        <authorList>
            <consortium name="DOE Joint Genome Institute"/>
            <person name="Ahrendt S."/>
            <person name="Riley R."/>
            <person name="Andreopoulos W."/>
            <person name="Labutti K."/>
            <person name="Pangilinan J."/>
            <person name="Ruiz-Duenas F.J."/>
            <person name="Barrasa J.M."/>
            <person name="Sanchez-Garcia M."/>
            <person name="Camarero S."/>
            <person name="Miyauchi S."/>
            <person name="Serrano A."/>
            <person name="Linde D."/>
            <person name="Babiker R."/>
            <person name="Drula E."/>
            <person name="Ayuso-Fernandez I."/>
            <person name="Pacheco R."/>
            <person name="Padilla G."/>
            <person name="Ferreira P."/>
            <person name="Barriuso J."/>
            <person name="Kellner H."/>
            <person name="Castanera R."/>
            <person name="Alfaro M."/>
            <person name="Ramirez L."/>
            <person name="Pisabarro A.G."/>
            <person name="Kuo A."/>
            <person name="Tritt A."/>
            <person name="Lipzen A."/>
            <person name="He G."/>
            <person name="Yan M."/>
            <person name="Ng V."/>
            <person name="Cullen D."/>
            <person name="Martin F."/>
            <person name="Rosso M.-N."/>
            <person name="Henrissat B."/>
            <person name="Hibbett D."/>
            <person name="Martinez A.T."/>
            <person name="Grigoriev I.V."/>
        </authorList>
    </citation>
    <scope>NUCLEOTIDE SEQUENCE</scope>
    <source>
        <strain evidence="2">MF-IS2</strain>
    </source>
</reference>
<sequence length="131" mass="14038">MPSSYPPTTMARLLVLFTYDVLAAAGYAIVHEDPQNHAGSQDAATRLIIRLAIAGPICALAILLVWYFLREPFRRIWRNANNATPVGDEHPLDDTSTAPHHGAVAGGLVVGAPPVSAPPPVITHARIWSTT</sequence>
<dbReference type="AlphaFoldDB" id="A0A9P6C9K0"/>
<accession>A0A9P6C9K0</accession>
<keyword evidence="1" id="KW-0812">Transmembrane</keyword>
<dbReference type="Proteomes" id="UP000807342">
    <property type="component" value="Unassembled WGS sequence"/>
</dbReference>
<dbReference type="EMBL" id="MU151064">
    <property type="protein sequence ID" value="KAF9453188.1"/>
    <property type="molecule type" value="Genomic_DNA"/>
</dbReference>
<keyword evidence="3" id="KW-1185">Reference proteome</keyword>